<accession>A0ABN7WX70</accession>
<protein>
    <submittedName>
        <fullName evidence="1">45069_t:CDS:1</fullName>
    </submittedName>
</protein>
<feature type="non-terminal residue" evidence="1">
    <location>
        <position position="57"/>
    </location>
</feature>
<evidence type="ECO:0000313" key="2">
    <source>
        <dbReference type="Proteomes" id="UP000789901"/>
    </source>
</evidence>
<feature type="non-terminal residue" evidence="1">
    <location>
        <position position="1"/>
    </location>
</feature>
<comment type="caution">
    <text evidence="1">The sequence shown here is derived from an EMBL/GenBank/DDBJ whole genome shotgun (WGS) entry which is preliminary data.</text>
</comment>
<name>A0ABN7WX70_GIGMA</name>
<reference evidence="1 2" key="1">
    <citation type="submission" date="2021-06" db="EMBL/GenBank/DDBJ databases">
        <authorList>
            <person name="Kallberg Y."/>
            <person name="Tangrot J."/>
            <person name="Rosling A."/>
        </authorList>
    </citation>
    <scope>NUCLEOTIDE SEQUENCE [LARGE SCALE GENOMIC DNA]</scope>
    <source>
        <strain evidence="1 2">120-4 pot B 10/14</strain>
    </source>
</reference>
<dbReference type="Proteomes" id="UP000789901">
    <property type="component" value="Unassembled WGS sequence"/>
</dbReference>
<dbReference type="EMBL" id="CAJVQB010070689">
    <property type="protein sequence ID" value="CAG8842914.1"/>
    <property type="molecule type" value="Genomic_DNA"/>
</dbReference>
<organism evidence="1 2">
    <name type="scientific">Gigaspora margarita</name>
    <dbReference type="NCBI Taxonomy" id="4874"/>
    <lineage>
        <taxon>Eukaryota</taxon>
        <taxon>Fungi</taxon>
        <taxon>Fungi incertae sedis</taxon>
        <taxon>Mucoromycota</taxon>
        <taxon>Glomeromycotina</taxon>
        <taxon>Glomeromycetes</taxon>
        <taxon>Diversisporales</taxon>
        <taxon>Gigasporaceae</taxon>
        <taxon>Gigaspora</taxon>
    </lineage>
</organism>
<keyword evidence="2" id="KW-1185">Reference proteome</keyword>
<sequence length="57" mass="6835">RVIREFTKLLQALIKKAIEKFDQEMKQSQAYKNSFNNNDKITTGTWMPKYLIASKYY</sequence>
<proteinExistence type="predicted"/>
<evidence type="ECO:0000313" key="1">
    <source>
        <dbReference type="EMBL" id="CAG8842914.1"/>
    </source>
</evidence>
<gene>
    <name evidence="1" type="ORF">GMARGA_LOCUS36247</name>
</gene>